<dbReference type="eggNOG" id="COG3895">
    <property type="taxonomic scope" value="Bacteria"/>
</dbReference>
<evidence type="ECO:0000256" key="2">
    <source>
        <dbReference type="ARBA" id="ARBA00023136"/>
    </source>
</evidence>
<evidence type="ECO:0000256" key="1">
    <source>
        <dbReference type="ARBA" id="ARBA00022729"/>
    </source>
</evidence>
<dbReference type="SUPFAM" id="SSF141488">
    <property type="entry name" value="YdhA-like"/>
    <property type="match status" value="1"/>
</dbReference>
<dbReference type="KEGG" id="fbl:Fbal_1741"/>
<proteinExistence type="predicted"/>
<dbReference type="GeneID" id="67181948"/>
<dbReference type="InterPro" id="IPR018660">
    <property type="entry name" value="MliC"/>
</dbReference>
<dbReference type="HOGENOM" id="CLU_107455_0_0_6"/>
<keyword evidence="3" id="KW-0564">Palmitate</keyword>
<keyword evidence="8" id="KW-1185">Reference proteome</keyword>
<evidence type="ECO:0000256" key="3">
    <source>
        <dbReference type="ARBA" id="ARBA00023139"/>
    </source>
</evidence>
<organism evidence="7 8">
    <name type="scientific">Ferrimonas balearica (strain DSM 9799 / CCM 4581 / KCTC 23876 / PAT)</name>
    <dbReference type="NCBI Taxonomy" id="550540"/>
    <lineage>
        <taxon>Bacteria</taxon>
        <taxon>Pseudomonadati</taxon>
        <taxon>Pseudomonadota</taxon>
        <taxon>Gammaproteobacteria</taxon>
        <taxon>Alteromonadales</taxon>
        <taxon>Ferrimonadaceae</taxon>
        <taxon>Ferrimonas</taxon>
    </lineage>
</organism>
<keyword evidence="2" id="KW-0472">Membrane</keyword>
<feature type="chain" id="PRO_5003151644" description="C-type lysozyme inhibitor domain-containing protein" evidence="5">
    <location>
        <begin position="23"/>
        <end position="222"/>
    </location>
</feature>
<feature type="signal peptide" evidence="5">
    <location>
        <begin position="1"/>
        <end position="22"/>
    </location>
</feature>
<dbReference type="PROSITE" id="PS51257">
    <property type="entry name" value="PROKAR_LIPOPROTEIN"/>
    <property type="match status" value="1"/>
</dbReference>
<dbReference type="RefSeq" id="WP_013345251.1">
    <property type="nucleotide sequence ID" value="NC_014541.1"/>
</dbReference>
<dbReference type="OrthoDB" id="5348860at2"/>
<evidence type="ECO:0000313" key="7">
    <source>
        <dbReference type="EMBL" id="ADN75945.1"/>
    </source>
</evidence>
<evidence type="ECO:0000256" key="4">
    <source>
        <dbReference type="ARBA" id="ARBA00023288"/>
    </source>
</evidence>
<accession>E1SRJ4</accession>
<sequence length="222" mass="24162">MKRSRCSLAVLVTGVLALTGCAGPDGAIEMVPIESAQPASQPEPVTLVMACDSVRFPARIEGETAWLFLPGETVAAKQVVSASGARYDGEGVTLWLKGEEGLLMQPGQPNQNCVNDRRAAIWEGAKLDGMDFRAVGNEPPWVLELWPETIVLKTGYEQVRQSWPRPEPTNLERASRFDLADGVSVLLEGKSCADTMVDERYETTVTVTTPERTYRGCGKALH</sequence>
<gene>
    <name evidence="7" type="ordered locus">Fbal_1741</name>
</gene>
<dbReference type="STRING" id="550540.Fbal_1741"/>
<dbReference type="Gene3D" id="2.40.128.200">
    <property type="match status" value="1"/>
</dbReference>
<protein>
    <recommendedName>
        <fullName evidence="6">C-type lysozyme inhibitor domain-containing protein</fullName>
    </recommendedName>
</protein>
<dbReference type="EMBL" id="CP002209">
    <property type="protein sequence ID" value="ADN75945.1"/>
    <property type="molecule type" value="Genomic_DNA"/>
</dbReference>
<dbReference type="AlphaFoldDB" id="E1SRJ4"/>
<keyword evidence="1 5" id="KW-0732">Signal</keyword>
<evidence type="ECO:0000313" key="8">
    <source>
        <dbReference type="Proteomes" id="UP000006683"/>
    </source>
</evidence>
<dbReference type="Proteomes" id="UP000006683">
    <property type="component" value="Chromosome"/>
</dbReference>
<feature type="domain" description="C-type lysozyme inhibitor" evidence="6">
    <location>
        <begin position="54"/>
        <end position="108"/>
    </location>
</feature>
<dbReference type="InterPro" id="IPR036328">
    <property type="entry name" value="MliC_sf"/>
</dbReference>
<reference evidence="7 8" key="1">
    <citation type="journal article" date="2010" name="Stand. Genomic Sci.">
        <title>Complete genome sequence of Ferrimonas balearica type strain (PAT).</title>
        <authorList>
            <person name="Nolan M."/>
            <person name="Sikorski J."/>
            <person name="Davenport K."/>
            <person name="Lucas S."/>
            <person name="Glavina Del Rio T."/>
            <person name="Tice H."/>
            <person name="Cheng J."/>
            <person name="Goodwin L."/>
            <person name="Pitluck S."/>
            <person name="Liolios K."/>
            <person name="Ivanova N."/>
            <person name="Mavromatis K."/>
            <person name="Ovchinnikova G."/>
            <person name="Pati A."/>
            <person name="Chen A."/>
            <person name="Palaniappan K."/>
            <person name="Land M."/>
            <person name="Hauser L."/>
            <person name="Chang Y."/>
            <person name="Jeffries C."/>
            <person name="Tapia R."/>
            <person name="Brettin T."/>
            <person name="Detter J."/>
            <person name="Han C."/>
            <person name="Yasawong M."/>
            <person name="Rohde M."/>
            <person name="Tindall B."/>
            <person name="Goker M."/>
            <person name="Woyke T."/>
            <person name="Bristow J."/>
            <person name="Eisen J."/>
            <person name="Markowitz V."/>
            <person name="Hugenholtz P."/>
            <person name="Kyrpides N."/>
            <person name="Klenk H."/>
            <person name="Lapidus A."/>
        </authorList>
    </citation>
    <scope>NUCLEOTIDE SEQUENCE [LARGE SCALE GENOMIC DNA]</scope>
    <source>
        <strain evidence="8">DSM 9799 / CCM 4581 / KCTC 23876 / PAT</strain>
    </source>
</reference>
<dbReference type="eggNOG" id="COG3650">
    <property type="taxonomic scope" value="Bacteria"/>
</dbReference>
<dbReference type="Pfam" id="PF09864">
    <property type="entry name" value="MliC"/>
    <property type="match status" value="1"/>
</dbReference>
<evidence type="ECO:0000259" key="6">
    <source>
        <dbReference type="Pfam" id="PF09864"/>
    </source>
</evidence>
<evidence type="ECO:0000256" key="5">
    <source>
        <dbReference type="SAM" id="SignalP"/>
    </source>
</evidence>
<name>E1SRJ4_FERBD</name>
<keyword evidence="4" id="KW-0449">Lipoprotein</keyword>